<feature type="compositionally biased region" description="Polar residues" evidence="1">
    <location>
        <begin position="12"/>
        <end position="31"/>
    </location>
</feature>
<comment type="caution">
    <text evidence="2">The sequence shown here is derived from an EMBL/GenBank/DDBJ whole genome shotgun (WGS) entry which is preliminary data.</text>
</comment>
<protein>
    <submittedName>
        <fullName evidence="2">Retrovirus-related Pol polyprotein from transposon TNT 1-94</fullName>
    </submittedName>
</protein>
<proteinExistence type="predicted"/>
<dbReference type="EMBL" id="JBFOLK010000010">
    <property type="protein sequence ID" value="KAL2480130.1"/>
    <property type="molecule type" value="Genomic_DNA"/>
</dbReference>
<keyword evidence="3" id="KW-1185">Reference proteome</keyword>
<evidence type="ECO:0000313" key="3">
    <source>
        <dbReference type="Proteomes" id="UP001604336"/>
    </source>
</evidence>
<accession>A0ABD1QVA3</accession>
<evidence type="ECO:0000313" key="2">
    <source>
        <dbReference type="EMBL" id="KAL2480130.1"/>
    </source>
</evidence>
<sequence length="133" mass="14850">MGEKDEGMVNELPQQNGYEDIQSESSTSQNGIKIWVEIPKVSDNTDKGTGDVETSETGNNEAEHEGNNACHPMVTRSKAGILKPRVYTADLTLSSLDEVEPINLNEALKSEKWCKAMKEEMQMGIQTESWCKW</sequence>
<evidence type="ECO:0000256" key="1">
    <source>
        <dbReference type="SAM" id="MobiDB-lite"/>
    </source>
</evidence>
<dbReference type="Proteomes" id="UP001604336">
    <property type="component" value="Unassembled WGS sequence"/>
</dbReference>
<reference evidence="3" key="1">
    <citation type="submission" date="2024-07" db="EMBL/GenBank/DDBJ databases">
        <title>Two chromosome-level genome assemblies of Korean endemic species Abeliophyllum distichum and Forsythia ovata (Oleaceae).</title>
        <authorList>
            <person name="Jang H."/>
        </authorList>
    </citation>
    <scope>NUCLEOTIDE SEQUENCE [LARGE SCALE GENOMIC DNA]</scope>
</reference>
<organism evidence="2 3">
    <name type="scientific">Abeliophyllum distichum</name>
    <dbReference type="NCBI Taxonomy" id="126358"/>
    <lineage>
        <taxon>Eukaryota</taxon>
        <taxon>Viridiplantae</taxon>
        <taxon>Streptophyta</taxon>
        <taxon>Embryophyta</taxon>
        <taxon>Tracheophyta</taxon>
        <taxon>Spermatophyta</taxon>
        <taxon>Magnoliopsida</taxon>
        <taxon>eudicotyledons</taxon>
        <taxon>Gunneridae</taxon>
        <taxon>Pentapetalae</taxon>
        <taxon>asterids</taxon>
        <taxon>lamiids</taxon>
        <taxon>Lamiales</taxon>
        <taxon>Oleaceae</taxon>
        <taxon>Forsythieae</taxon>
        <taxon>Abeliophyllum</taxon>
    </lineage>
</organism>
<feature type="region of interest" description="Disordered" evidence="1">
    <location>
        <begin position="1"/>
        <end position="71"/>
    </location>
</feature>
<name>A0ABD1QVA3_9LAMI</name>
<dbReference type="AlphaFoldDB" id="A0ABD1QVA3"/>
<gene>
    <name evidence="2" type="ORF">Adt_33096</name>
</gene>